<evidence type="ECO:0000313" key="2">
    <source>
        <dbReference type="Proteomes" id="UP000325081"/>
    </source>
</evidence>
<comment type="caution">
    <text evidence="1">The sequence shown here is derived from an EMBL/GenBank/DDBJ whole genome shotgun (WGS) entry which is preliminary data.</text>
</comment>
<name>A0A5A7PPD4_STRAF</name>
<organism evidence="1 2">
    <name type="scientific">Striga asiatica</name>
    <name type="common">Asiatic witchweed</name>
    <name type="synonym">Buchnera asiatica</name>
    <dbReference type="NCBI Taxonomy" id="4170"/>
    <lineage>
        <taxon>Eukaryota</taxon>
        <taxon>Viridiplantae</taxon>
        <taxon>Streptophyta</taxon>
        <taxon>Embryophyta</taxon>
        <taxon>Tracheophyta</taxon>
        <taxon>Spermatophyta</taxon>
        <taxon>Magnoliopsida</taxon>
        <taxon>eudicotyledons</taxon>
        <taxon>Gunneridae</taxon>
        <taxon>Pentapetalae</taxon>
        <taxon>asterids</taxon>
        <taxon>lamiids</taxon>
        <taxon>Lamiales</taxon>
        <taxon>Orobanchaceae</taxon>
        <taxon>Buchnereae</taxon>
        <taxon>Striga</taxon>
    </lineage>
</organism>
<proteinExistence type="predicted"/>
<protein>
    <submittedName>
        <fullName evidence="1">Phloem protein 2 A5</fullName>
    </submittedName>
</protein>
<sequence>MAPKTRARNRAVDQLEFGGNISSERNLSQWRPFLKAAGWVDIPYRGSTRVAAGRGRWFVLPVGSGADRDAIVARANVRVGDSNSGGHVHVNAVGVRAVGRGPYLHICELDILTTLHKNVEKLGVVREKWSTKI</sequence>
<evidence type="ECO:0000313" key="1">
    <source>
        <dbReference type="EMBL" id="GER34187.1"/>
    </source>
</evidence>
<dbReference type="EMBL" id="BKCP01004849">
    <property type="protein sequence ID" value="GER34187.1"/>
    <property type="molecule type" value="Genomic_DNA"/>
</dbReference>
<gene>
    <name evidence="1" type="ORF">STAS_10381</name>
</gene>
<accession>A0A5A7PPD4</accession>
<dbReference type="Proteomes" id="UP000325081">
    <property type="component" value="Unassembled WGS sequence"/>
</dbReference>
<reference evidence="2" key="1">
    <citation type="journal article" date="2019" name="Curr. Biol.">
        <title>Genome Sequence of Striga asiatica Provides Insight into the Evolution of Plant Parasitism.</title>
        <authorList>
            <person name="Yoshida S."/>
            <person name="Kim S."/>
            <person name="Wafula E.K."/>
            <person name="Tanskanen J."/>
            <person name="Kim Y.M."/>
            <person name="Honaas L."/>
            <person name="Yang Z."/>
            <person name="Spallek T."/>
            <person name="Conn C.E."/>
            <person name="Ichihashi Y."/>
            <person name="Cheong K."/>
            <person name="Cui S."/>
            <person name="Der J.P."/>
            <person name="Gundlach H."/>
            <person name="Jiao Y."/>
            <person name="Hori C."/>
            <person name="Ishida J.K."/>
            <person name="Kasahara H."/>
            <person name="Kiba T."/>
            <person name="Kim M.S."/>
            <person name="Koo N."/>
            <person name="Laohavisit A."/>
            <person name="Lee Y.H."/>
            <person name="Lumba S."/>
            <person name="McCourt P."/>
            <person name="Mortimer J.C."/>
            <person name="Mutuku J.M."/>
            <person name="Nomura T."/>
            <person name="Sasaki-Sekimoto Y."/>
            <person name="Seto Y."/>
            <person name="Wang Y."/>
            <person name="Wakatake T."/>
            <person name="Sakakibara H."/>
            <person name="Demura T."/>
            <person name="Yamaguchi S."/>
            <person name="Yoneyama K."/>
            <person name="Manabe R.I."/>
            <person name="Nelson D.C."/>
            <person name="Schulman A.H."/>
            <person name="Timko M.P."/>
            <person name="dePamphilis C.W."/>
            <person name="Choi D."/>
            <person name="Shirasu K."/>
        </authorList>
    </citation>
    <scope>NUCLEOTIDE SEQUENCE [LARGE SCALE GENOMIC DNA]</scope>
    <source>
        <strain evidence="2">cv. UVA1</strain>
    </source>
</reference>
<keyword evidence="2" id="KW-1185">Reference proteome</keyword>
<dbReference type="AlphaFoldDB" id="A0A5A7PPD4"/>